<evidence type="ECO:0000313" key="20">
    <source>
        <dbReference type="EMBL" id="KRG84180.1"/>
    </source>
</evidence>
<dbReference type="OrthoDB" id="9808669at2"/>
<feature type="domain" description="Ketosynthase family 3 (KS3)" evidence="19">
    <location>
        <begin position="1"/>
        <end position="401"/>
    </location>
</feature>
<comment type="catalytic activity">
    <reaction evidence="16">
        <text>(3Z)-decenoyl-[ACP] + malonyl-[ACP] + H(+) = 3-oxo-(5Z)-dodecenoyl-[ACP] + holo-[ACP] + CO2</text>
        <dbReference type="Rhea" id="RHEA:54940"/>
        <dbReference type="Rhea" id="RHEA-COMP:9623"/>
        <dbReference type="Rhea" id="RHEA-COMP:9685"/>
        <dbReference type="Rhea" id="RHEA-COMP:9927"/>
        <dbReference type="Rhea" id="RHEA-COMP:14042"/>
        <dbReference type="ChEBI" id="CHEBI:15378"/>
        <dbReference type="ChEBI" id="CHEBI:16526"/>
        <dbReference type="ChEBI" id="CHEBI:64479"/>
        <dbReference type="ChEBI" id="CHEBI:78449"/>
        <dbReference type="ChEBI" id="CHEBI:78798"/>
        <dbReference type="ChEBI" id="CHEBI:138410"/>
    </reaction>
    <physiologicalReaction direction="left-to-right" evidence="16">
        <dbReference type="Rhea" id="RHEA:54941"/>
    </physiologicalReaction>
</comment>
<proteinExistence type="inferred from homology"/>
<dbReference type="CDD" id="cd00834">
    <property type="entry name" value="KAS_I_II"/>
    <property type="match status" value="1"/>
</dbReference>
<comment type="caution">
    <text evidence="20">The sequence shown here is derived from an EMBL/GenBank/DDBJ whole genome shotgun (WGS) entry which is preliminary data.</text>
</comment>
<dbReference type="EMBL" id="LDJP01000058">
    <property type="protein sequence ID" value="KRG84180.1"/>
    <property type="molecule type" value="Genomic_DNA"/>
</dbReference>
<dbReference type="Pfam" id="PF02801">
    <property type="entry name" value="Ketoacyl-synt_C"/>
    <property type="match status" value="1"/>
</dbReference>
<dbReference type="Proteomes" id="UP000050940">
    <property type="component" value="Unassembled WGS sequence"/>
</dbReference>
<evidence type="ECO:0000256" key="2">
    <source>
        <dbReference type="ARBA" id="ARBA00005194"/>
    </source>
</evidence>
<dbReference type="PANTHER" id="PTHR11712">
    <property type="entry name" value="POLYKETIDE SYNTHASE-RELATED"/>
    <property type="match status" value="1"/>
</dbReference>
<evidence type="ECO:0000256" key="16">
    <source>
        <dbReference type="ARBA" id="ARBA00048121"/>
    </source>
</evidence>
<evidence type="ECO:0000256" key="3">
    <source>
        <dbReference type="ARBA" id="ARBA00008467"/>
    </source>
</evidence>
<dbReference type="RefSeq" id="WP_057641224.1">
    <property type="nucleotide sequence ID" value="NZ_LDJP01000058.1"/>
</dbReference>
<dbReference type="PROSITE" id="PS52004">
    <property type="entry name" value="KS3_2"/>
    <property type="match status" value="1"/>
</dbReference>
<keyword evidence="21" id="KW-1185">Reference proteome</keyword>
<dbReference type="InterPro" id="IPR016039">
    <property type="entry name" value="Thiolase-like"/>
</dbReference>
<evidence type="ECO:0000256" key="11">
    <source>
        <dbReference type="ARBA" id="ARBA00023160"/>
    </source>
</evidence>
<dbReference type="PROSITE" id="PS00606">
    <property type="entry name" value="KS3_1"/>
    <property type="match status" value="1"/>
</dbReference>
<evidence type="ECO:0000256" key="14">
    <source>
        <dbReference type="ARBA" id="ARBA00041620"/>
    </source>
</evidence>
<comment type="subcellular location">
    <subcellularLocation>
        <location evidence="1">Cytoplasm</location>
    </subcellularLocation>
</comment>
<comment type="catalytic activity">
    <reaction evidence="17">
        <text>a fatty acyl-[ACP] + malonyl-[ACP] + H(+) = a 3-oxoacyl-[ACP] + holo-[ACP] + CO2</text>
        <dbReference type="Rhea" id="RHEA:22836"/>
        <dbReference type="Rhea" id="RHEA-COMP:9623"/>
        <dbReference type="Rhea" id="RHEA-COMP:9685"/>
        <dbReference type="Rhea" id="RHEA-COMP:9916"/>
        <dbReference type="Rhea" id="RHEA-COMP:14125"/>
        <dbReference type="ChEBI" id="CHEBI:15378"/>
        <dbReference type="ChEBI" id="CHEBI:16526"/>
        <dbReference type="ChEBI" id="CHEBI:64479"/>
        <dbReference type="ChEBI" id="CHEBI:78449"/>
        <dbReference type="ChEBI" id="CHEBI:78776"/>
        <dbReference type="ChEBI" id="CHEBI:138651"/>
        <dbReference type="EC" id="2.3.1.41"/>
    </reaction>
    <physiologicalReaction direction="left-to-right" evidence="17">
        <dbReference type="Rhea" id="RHEA:22837"/>
    </physiologicalReaction>
</comment>
<comment type="similarity">
    <text evidence="3 18">Belongs to the thiolase-like superfamily. Beta-ketoacyl-ACP synthases family.</text>
</comment>
<evidence type="ECO:0000313" key="21">
    <source>
        <dbReference type="Proteomes" id="UP000050940"/>
    </source>
</evidence>
<keyword evidence="10" id="KW-0443">Lipid metabolism</keyword>
<dbReference type="InterPro" id="IPR020841">
    <property type="entry name" value="PKS_Beta-ketoAc_synthase_dom"/>
</dbReference>
<dbReference type="Gene3D" id="3.40.47.10">
    <property type="match status" value="2"/>
</dbReference>
<keyword evidence="8 18" id="KW-0808">Transferase</keyword>
<gene>
    <name evidence="20" type="ORF">ABB34_10280</name>
</gene>
<evidence type="ECO:0000259" key="19">
    <source>
        <dbReference type="PROSITE" id="PS52004"/>
    </source>
</evidence>
<dbReference type="InterPro" id="IPR014030">
    <property type="entry name" value="Ketoacyl_synth_N"/>
</dbReference>
<accession>A0A0R0E2I1</accession>
<keyword evidence="11" id="KW-0275">Fatty acid biosynthesis</keyword>
<evidence type="ECO:0000256" key="5">
    <source>
        <dbReference type="ARBA" id="ARBA00013191"/>
    </source>
</evidence>
<dbReference type="SMART" id="SM00825">
    <property type="entry name" value="PKS_KS"/>
    <property type="match status" value="1"/>
</dbReference>
<evidence type="ECO:0000256" key="17">
    <source>
        <dbReference type="ARBA" id="ARBA00048506"/>
    </source>
</evidence>
<name>A0A0R0E2I1_9GAMM</name>
<sequence>MRRVVITGMGINSCLGNDLDTVSSALRESRPGIVFLPDHADAGLRSQVGGRVEVDLDAQIDRKLKRFMSDAAAYSYIAMRDAIADAGLDEAQVSNGRTGLIAGSGGGSSQWQVEGADLLRNRGVRKIGPYMVPRTMCSTVSANLATAFSIKGVSYSLSAACATSAHCIGAAADMIRYGAQDIVFAGGGEDLHWSMSMMFDAMGALSTSFNDTPATASRPYDANRDGFVIAGGAGMLVLEDYDHAVARGARIHAELVGYGITSDGADMVAPSGEGAVRCMNMALADLDRPVDYLNTHGTSTPLGDITELGAVREVFGDKVPPISSTKALSGHSLGAASVHEAIYSLLMLRDGFMAGSANIETLDERAASFPILRQTQEAKLDVVMSNSFGFGGTNATLVFGRV</sequence>
<dbReference type="SUPFAM" id="SSF53901">
    <property type="entry name" value="Thiolase-like"/>
    <property type="match status" value="2"/>
</dbReference>
<dbReference type="NCBIfam" id="NF005935">
    <property type="entry name" value="PRK07967.1"/>
    <property type="match status" value="1"/>
</dbReference>
<dbReference type="GO" id="GO:0005829">
    <property type="term" value="C:cytosol"/>
    <property type="evidence" value="ECO:0007669"/>
    <property type="project" value="TreeGrafter"/>
</dbReference>
<comment type="pathway">
    <text evidence="2">Lipid metabolism; fatty acid biosynthesis.</text>
</comment>
<evidence type="ECO:0000256" key="15">
    <source>
        <dbReference type="ARBA" id="ARBA00042143"/>
    </source>
</evidence>
<evidence type="ECO:0000256" key="10">
    <source>
        <dbReference type="ARBA" id="ARBA00023098"/>
    </source>
</evidence>
<evidence type="ECO:0000256" key="6">
    <source>
        <dbReference type="ARBA" id="ARBA00022490"/>
    </source>
</evidence>
<dbReference type="AlphaFoldDB" id="A0A0R0E2I1"/>
<keyword evidence="12 20" id="KW-0012">Acyltransferase</keyword>
<evidence type="ECO:0000256" key="13">
    <source>
        <dbReference type="ARBA" id="ARBA00039450"/>
    </source>
</evidence>
<keyword evidence="6" id="KW-0963">Cytoplasm</keyword>
<evidence type="ECO:0000256" key="18">
    <source>
        <dbReference type="RuleBase" id="RU003694"/>
    </source>
</evidence>
<dbReference type="PANTHER" id="PTHR11712:SF306">
    <property type="entry name" value="3-OXOACYL-[ACYL-CARRIER-PROTEIN] SYNTHASE 1"/>
    <property type="match status" value="1"/>
</dbReference>
<evidence type="ECO:0000256" key="7">
    <source>
        <dbReference type="ARBA" id="ARBA00022516"/>
    </source>
</evidence>
<dbReference type="UniPathway" id="UPA00094"/>
<reference evidence="20 21" key="1">
    <citation type="submission" date="2015-05" db="EMBL/GenBank/DDBJ databases">
        <title>Genome sequencing and analysis of members of genus Stenotrophomonas.</title>
        <authorList>
            <person name="Patil P.P."/>
            <person name="Midha S."/>
            <person name="Patil P.B."/>
        </authorList>
    </citation>
    <scope>NUCLEOTIDE SEQUENCE [LARGE SCALE GENOMIC DNA]</scope>
    <source>
        <strain evidence="20 21">JCM 16244</strain>
    </source>
</reference>
<evidence type="ECO:0000256" key="4">
    <source>
        <dbReference type="ARBA" id="ARBA00011738"/>
    </source>
</evidence>
<keyword evidence="7" id="KW-0444">Lipid biosynthesis</keyword>
<evidence type="ECO:0000256" key="1">
    <source>
        <dbReference type="ARBA" id="ARBA00004496"/>
    </source>
</evidence>
<dbReference type="Pfam" id="PF00109">
    <property type="entry name" value="ketoacyl-synt"/>
    <property type="match status" value="1"/>
</dbReference>
<dbReference type="GO" id="GO:0006633">
    <property type="term" value="P:fatty acid biosynthetic process"/>
    <property type="evidence" value="ECO:0007669"/>
    <property type="project" value="UniProtKB-UniPathway"/>
</dbReference>
<protein>
    <recommendedName>
        <fullName evidence="13">3-oxoacyl-[acyl-carrier-protein] synthase 1</fullName>
        <ecNumber evidence="5">2.3.1.41</ecNumber>
    </recommendedName>
    <alternativeName>
        <fullName evidence="14">3-oxoacyl-[acyl-carrier-protein] synthase I</fullName>
    </alternativeName>
    <alternativeName>
        <fullName evidence="15">Beta-ketoacyl-ACP synthase I</fullName>
    </alternativeName>
</protein>
<dbReference type="FunFam" id="3.40.47.10:FF:000005">
    <property type="entry name" value="3-oxoacyl-[acyl-carrier-protein] synthase I"/>
    <property type="match status" value="1"/>
</dbReference>
<evidence type="ECO:0000256" key="8">
    <source>
        <dbReference type="ARBA" id="ARBA00022679"/>
    </source>
</evidence>
<dbReference type="STRING" id="659018.ABB34_10280"/>
<comment type="subunit">
    <text evidence="4">Homodimer.</text>
</comment>
<dbReference type="GO" id="GO:0004315">
    <property type="term" value="F:3-oxoacyl-[acyl-carrier-protein] synthase activity"/>
    <property type="evidence" value="ECO:0007669"/>
    <property type="project" value="UniProtKB-EC"/>
</dbReference>
<dbReference type="EC" id="2.3.1.41" evidence="5"/>
<dbReference type="InterPro" id="IPR014031">
    <property type="entry name" value="Ketoacyl_synth_C"/>
</dbReference>
<evidence type="ECO:0000256" key="12">
    <source>
        <dbReference type="ARBA" id="ARBA00023315"/>
    </source>
</evidence>
<dbReference type="FunFam" id="3.40.47.10:FF:000006">
    <property type="entry name" value="3-oxoacyl-[acyl-carrier-protein] synthase I"/>
    <property type="match status" value="1"/>
</dbReference>
<dbReference type="InterPro" id="IPR018201">
    <property type="entry name" value="Ketoacyl_synth_AS"/>
</dbReference>
<organism evidence="20 21">
    <name type="scientific">Stenotrophomonas daejeonensis</name>
    <dbReference type="NCBI Taxonomy" id="659018"/>
    <lineage>
        <taxon>Bacteria</taxon>
        <taxon>Pseudomonadati</taxon>
        <taxon>Pseudomonadota</taxon>
        <taxon>Gammaproteobacteria</taxon>
        <taxon>Lysobacterales</taxon>
        <taxon>Lysobacteraceae</taxon>
        <taxon>Stenotrophomonas</taxon>
    </lineage>
</organism>
<keyword evidence="9" id="KW-0276">Fatty acid metabolism</keyword>
<evidence type="ECO:0000256" key="9">
    <source>
        <dbReference type="ARBA" id="ARBA00022832"/>
    </source>
</evidence>
<dbReference type="PATRIC" id="fig|659018.3.peg.2081"/>
<dbReference type="InterPro" id="IPR000794">
    <property type="entry name" value="Beta-ketoacyl_synthase"/>
</dbReference>